<evidence type="ECO:0000313" key="9">
    <source>
        <dbReference type="EMBL" id="GLC62422.1"/>
    </source>
</evidence>
<comment type="similarity">
    <text evidence="2">Belongs to the VirD4/TraG family.</text>
</comment>
<sequence length="256" mass="27734">MATIPALDKIYGEDTRMSLQGGAGVKIYLAPADPRTKAELSAAVGKTTHRVTSRSKTIGKGPFSGVNVSERTEDRDLLSEDEAGRLDKDTVIVLANGQHPIKATRIKYFEDRVLNPIFQAQKGPLPAPDPKDLAIRDLQGDLVRAVAQIDDLSNQVQTIAQQRSRIVSDLFCLKGLISQVQNKENGGDNSGSSRDAINENIQEPRVPKRMRKVNMSIRPDDLVGSGDDNVRALIQTTVKVDKITPDDDGAAVAAAE</sequence>
<dbReference type="AlphaFoldDB" id="A0A9W6C2M9"/>
<keyword evidence="5" id="KW-1133">Transmembrane helix</keyword>
<dbReference type="Proteomes" id="UP001165080">
    <property type="component" value="Unassembled WGS sequence"/>
</dbReference>
<feature type="region of interest" description="Disordered" evidence="8">
    <location>
        <begin position="51"/>
        <end position="76"/>
    </location>
</feature>
<comment type="caution">
    <text evidence="9">The sequence shown here is derived from an EMBL/GenBank/DDBJ whole genome shotgun (WGS) entry which is preliminary data.</text>
</comment>
<evidence type="ECO:0000256" key="1">
    <source>
        <dbReference type="ARBA" id="ARBA00004651"/>
    </source>
</evidence>
<dbReference type="SUPFAM" id="SSF52540">
    <property type="entry name" value="P-loop containing nucleoside triphosphate hydrolases"/>
    <property type="match status" value="1"/>
</dbReference>
<evidence type="ECO:0000256" key="8">
    <source>
        <dbReference type="SAM" id="MobiDB-lite"/>
    </source>
</evidence>
<evidence type="ECO:0000256" key="3">
    <source>
        <dbReference type="ARBA" id="ARBA00022475"/>
    </source>
</evidence>
<evidence type="ECO:0000313" key="10">
    <source>
        <dbReference type="Proteomes" id="UP001165080"/>
    </source>
</evidence>
<gene>
    <name evidence="9" type="primary">PLESTB003542</name>
    <name evidence="9" type="ORF">PLESTB_001897900</name>
</gene>
<proteinExistence type="inferred from homology"/>
<evidence type="ECO:0000256" key="7">
    <source>
        <dbReference type="SAM" id="Coils"/>
    </source>
</evidence>
<protein>
    <submittedName>
        <fullName evidence="9">Type VI secretion protein</fullName>
    </submittedName>
</protein>
<dbReference type="InterPro" id="IPR003688">
    <property type="entry name" value="TraG/VirD4"/>
</dbReference>
<accession>A0A9W6C2M9</accession>
<keyword evidence="3" id="KW-1003">Cell membrane</keyword>
<keyword evidence="4" id="KW-0812">Transmembrane</keyword>
<comment type="subcellular location">
    <subcellularLocation>
        <location evidence="1">Cell membrane</location>
        <topology evidence="1">Multi-pass membrane protein</topology>
    </subcellularLocation>
</comment>
<dbReference type="GO" id="GO:0005886">
    <property type="term" value="C:plasma membrane"/>
    <property type="evidence" value="ECO:0007669"/>
    <property type="project" value="UniProtKB-SubCell"/>
</dbReference>
<evidence type="ECO:0000256" key="6">
    <source>
        <dbReference type="ARBA" id="ARBA00023136"/>
    </source>
</evidence>
<name>A0A9W6C2M9_9CHLO</name>
<dbReference type="EMBL" id="BRXU01000065">
    <property type="protein sequence ID" value="GLC62422.1"/>
    <property type="molecule type" value="Genomic_DNA"/>
</dbReference>
<evidence type="ECO:0000256" key="2">
    <source>
        <dbReference type="ARBA" id="ARBA00008806"/>
    </source>
</evidence>
<organism evidence="9 10">
    <name type="scientific">Pleodorina starrii</name>
    <dbReference type="NCBI Taxonomy" id="330485"/>
    <lineage>
        <taxon>Eukaryota</taxon>
        <taxon>Viridiplantae</taxon>
        <taxon>Chlorophyta</taxon>
        <taxon>core chlorophytes</taxon>
        <taxon>Chlorophyceae</taxon>
        <taxon>CS clade</taxon>
        <taxon>Chlamydomonadales</taxon>
        <taxon>Volvocaceae</taxon>
        <taxon>Pleodorina</taxon>
    </lineage>
</organism>
<evidence type="ECO:0000256" key="4">
    <source>
        <dbReference type="ARBA" id="ARBA00022692"/>
    </source>
</evidence>
<dbReference type="PANTHER" id="PTHR37937">
    <property type="entry name" value="CONJUGATIVE TRANSFER: DNA TRANSPORT"/>
    <property type="match status" value="1"/>
</dbReference>
<dbReference type="Pfam" id="PF02534">
    <property type="entry name" value="T4SS-DNA_transf"/>
    <property type="match status" value="1"/>
</dbReference>
<reference evidence="9 10" key="1">
    <citation type="journal article" date="2023" name="Commun. Biol.">
        <title>Reorganization of the ancestral sex-determining regions during the evolution of trioecy in Pleodorina starrii.</title>
        <authorList>
            <person name="Takahashi K."/>
            <person name="Suzuki S."/>
            <person name="Kawai-Toyooka H."/>
            <person name="Yamamoto K."/>
            <person name="Hamaji T."/>
            <person name="Ootsuki R."/>
            <person name="Yamaguchi H."/>
            <person name="Kawachi M."/>
            <person name="Higashiyama T."/>
            <person name="Nozaki H."/>
        </authorList>
    </citation>
    <scope>NUCLEOTIDE SEQUENCE [LARGE SCALE GENOMIC DNA]</scope>
    <source>
        <strain evidence="9 10">NIES-4479</strain>
    </source>
</reference>
<dbReference type="Gene3D" id="3.40.50.300">
    <property type="entry name" value="P-loop containing nucleotide triphosphate hydrolases"/>
    <property type="match status" value="1"/>
</dbReference>
<feature type="coiled-coil region" evidence="7">
    <location>
        <begin position="135"/>
        <end position="162"/>
    </location>
</feature>
<dbReference type="InterPro" id="IPR051539">
    <property type="entry name" value="T4SS-coupling_protein"/>
</dbReference>
<feature type="compositionally biased region" description="Polar residues" evidence="8">
    <location>
        <begin position="190"/>
        <end position="201"/>
    </location>
</feature>
<dbReference type="InterPro" id="IPR027417">
    <property type="entry name" value="P-loop_NTPase"/>
</dbReference>
<evidence type="ECO:0000256" key="5">
    <source>
        <dbReference type="ARBA" id="ARBA00022989"/>
    </source>
</evidence>
<keyword evidence="6" id="KW-0472">Membrane</keyword>
<keyword evidence="10" id="KW-1185">Reference proteome</keyword>
<keyword evidence="7" id="KW-0175">Coiled coil</keyword>
<feature type="region of interest" description="Disordered" evidence="8">
    <location>
        <begin position="182"/>
        <end position="204"/>
    </location>
</feature>
<dbReference type="PANTHER" id="PTHR37937:SF1">
    <property type="entry name" value="CONJUGATIVE TRANSFER: DNA TRANSPORT"/>
    <property type="match status" value="1"/>
</dbReference>